<name>A0A834XEW1_9FABA</name>
<gene>
    <name evidence="1" type="ORF">G2W53_000873</name>
</gene>
<evidence type="ECO:0000313" key="2">
    <source>
        <dbReference type="Proteomes" id="UP000634136"/>
    </source>
</evidence>
<reference evidence="1" key="1">
    <citation type="submission" date="2020-09" db="EMBL/GenBank/DDBJ databases">
        <title>Genome-Enabled Discovery of Anthraquinone Biosynthesis in Senna tora.</title>
        <authorList>
            <person name="Kang S.-H."/>
            <person name="Pandey R.P."/>
            <person name="Lee C.-M."/>
            <person name="Sim J.-S."/>
            <person name="Jeong J.-T."/>
            <person name="Choi B.-S."/>
            <person name="Jung M."/>
            <person name="Ginzburg D."/>
            <person name="Zhao K."/>
            <person name="Won S.Y."/>
            <person name="Oh T.-J."/>
            <person name="Yu Y."/>
            <person name="Kim N.-H."/>
            <person name="Lee O.R."/>
            <person name="Lee T.-H."/>
            <person name="Bashyal P."/>
            <person name="Kim T.-S."/>
            <person name="Lee W.-H."/>
            <person name="Kawkins C."/>
            <person name="Kim C.-K."/>
            <person name="Kim J.S."/>
            <person name="Ahn B.O."/>
            <person name="Rhee S.Y."/>
            <person name="Sohng J.K."/>
        </authorList>
    </citation>
    <scope>NUCLEOTIDE SEQUENCE</scope>
    <source>
        <tissue evidence="1">Leaf</tissue>
    </source>
</reference>
<dbReference type="Proteomes" id="UP000634136">
    <property type="component" value="Unassembled WGS sequence"/>
</dbReference>
<accession>A0A834XEW1</accession>
<dbReference type="EMBL" id="JAAIUW010000001">
    <property type="protein sequence ID" value="KAF7843968.1"/>
    <property type="molecule type" value="Genomic_DNA"/>
</dbReference>
<evidence type="ECO:0000313" key="1">
    <source>
        <dbReference type="EMBL" id="KAF7843968.1"/>
    </source>
</evidence>
<proteinExistence type="predicted"/>
<dbReference type="AlphaFoldDB" id="A0A834XEW1"/>
<protein>
    <submittedName>
        <fullName evidence="1">Uncharacterized protein</fullName>
    </submittedName>
</protein>
<keyword evidence="2" id="KW-1185">Reference proteome</keyword>
<organism evidence="1 2">
    <name type="scientific">Senna tora</name>
    <dbReference type="NCBI Taxonomy" id="362788"/>
    <lineage>
        <taxon>Eukaryota</taxon>
        <taxon>Viridiplantae</taxon>
        <taxon>Streptophyta</taxon>
        <taxon>Embryophyta</taxon>
        <taxon>Tracheophyta</taxon>
        <taxon>Spermatophyta</taxon>
        <taxon>Magnoliopsida</taxon>
        <taxon>eudicotyledons</taxon>
        <taxon>Gunneridae</taxon>
        <taxon>Pentapetalae</taxon>
        <taxon>rosids</taxon>
        <taxon>fabids</taxon>
        <taxon>Fabales</taxon>
        <taxon>Fabaceae</taxon>
        <taxon>Caesalpinioideae</taxon>
        <taxon>Cassia clade</taxon>
        <taxon>Senna</taxon>
    </lineage>
</organism>
<sequence length="26" mass="2987">MKKDCKKYKAWLDKKGLSKSKEASGQ</sequence>
<comment type="caution">
    <text evidence="1">The sequence shown here is derived from an EMBL/GenBank/DDBJ whole genome shotgun (WGS) entry which is preliminary data.</text>
</comment>